<accession>A0AAN9MQT5</accession>
<keyword evidence="3" id="KW-0505">Motor protein</keyword>
<dbReference type="Proteomes" id="UP001367508">
    <property type="component" value="Unassembled WGS sequence"/>
</dbReference>
<dbReference type="Gene3D" id="3.40.50.300">
    <property type="entry name" value="P-loop containing nucleotide triphosphate hydrolases"/>
    <property type="match status" value="2"/>
</dbReference>
<protein>
    <recommendedName>
        <fullName evidence="4">GED domain-containing protein</fullName>
    </recommendedName>
</protein>
<sequence length="520" mass="59096">MVGGKKSEVTYTPSKPDSLAIVLPEQTEAIAPIVSSYNERIRPVLDAVENLRRLNIAKEGIQLPTIVVVGDQSSGKSSVLESLAGISLPRGQGLLEKVTADDVNIGLGYVCVRNRIGDETYEEARMEEQKLFETHPLLSQVDKSIVGIPMLAQKLVQVQAMIISKTLPGIVKKINEKLANNLYELEKLPVNLASVANAMTAFMRIIGLSKESLRKLLIRGEFDEYSEDKNLHCTARLVEMLDSFSSDLWTCDHSDPTKNFMEDEIKVFEESRLIALPNFVQRTVFLTILQRKVSGIARKPREYVEDVWKYLENVVITVLMRHSRDYHQLQMSTKRAGEALIAKKMQSSIKYVKEAIEMENYTDYTCYPEYLTEYNKLISQQEQFLKQVLENAWKPSTVNRKGVGIVDVDHLRKYSSSMLNQAFDMKVRMISYWKIVQRRLIDTIALHLMLSINHLVDKDLDKAIVNDFLSPTGAGIERLLEESPSISGKREKLHRSVKVLRESKEIVVNIMDRIASYGDV</sequence>
<keyword evidence="2" id="KW-0342">GTP-binding</keyword>
<keyword evidence="1" id="KW-0547">Nucleotide-binding</keyword>
<proteinExistence type="predicted"/>
<evidence type="ECO:0000313" key="5">
    <source>
        <dbReference type="EMBL" id="KAK7359265.1"/>
    </source>
</evidence>
<organism evidence="5 6">
    <name type="scientific">Canavalia gladiata</name>
    <name type="common">Sword bean</name>
    <name type="synonym">Dolichos gladiatus</name>
    <dbReference type="NCBI Taxonomy" id="3824"/>
    <lineage>
        <taxon>Eukaryota</taxon>
        <taxon>Viridiplantae</taxon>
        <taxon>Streptophyta</taxon>
        <taxon>Embryophyta</taxon>
        <taxon>Tracheophyta</taxon>
        <taxon>Spermatophyta</taxon>
        <taxon>Magnoliopsida</taxon>
        <taxon>eudicotyledons</taxon>
        <taxon>Gunneridae</taxon>
        <taxon>Pentapetalae</taxon>
        <taxon>rosids</taxon>
        <taxon>fabids</taxon>
        <taxon>Fabales</taxon>
        <taxon>Fabaceae</taxon>
        <taxon>Papilionoideae</taxon>
        <taxon>50 kb inversion clade</taxon>
        <taxon>NPAAA clade</taxon>
        <taxon>indigoferoid/millettioid clade</taxon>
        <taxon>Phaseoleae</taxon>
        <taxon>Canavalia</taxon>
    </lineage>
</organism>
<evidence type="ECO:0000256" key="2">
    <source>
        <dbReference type="ARBA" id="ARBA00023134"/>
    </source>
</evidence>
<reference evidence="5 6" key="1">
    <citation type="submission" date="2024-01" db="EMBL/GenBank/DDBJ databases">
        <title>The genomes of 5 underutilized Papilionoideae crops provide insights into root nodulation and disease resistanc.</title>
        <authorList>
            <person name="Jiang F."/>
        </authorList>
    </citation>
    <scope>NUCLEOTIDE SEQUENCE [LARGE SCALE GENOMIC DNA]</scope>
    <source>
        <strain evidence="5">LVBAO_FW01</strain>
        <tissue evidence="5">Leaves</tissue>
    </source>
</reference>
<name>A0AAN9MQT5_CANGL</name>
<evidence type="ECO:0000256" key="1">
    <source>
        <dbReference type="ARBA" id="ARBA00022741"/>
    </source>
</evidence>
<dbReference type="Pfam" id="PF02212">
    <property type="entry name" value="GED"/>
    <property type="match status" value="1"/>
</dbReference>
<dbReference type="PANTHER" id="PTHR11566:SF173">
    <property type="entry name" value="DYNAMIN-RELATED PROTEIN 4C"/>
    <property type="match status" value="1"/>
</dbReference>
<dbReference type="GO" id="GO:0008017">
    <property type="term" value="F:microtubule binding"/>
    <property type="evidence" value="ECO:0007669"/>
    <property type="project" value="TreeGrafter"/>
</dbReference>
<evidence type="ECO:0000256" key="3">
    <source>
        <dbReference type="ARBA" id="ARBA00023175"/>
    </source>
</evidence>
<dbReference type="GO" id="GO:0003924">
    <property type="term" value="F:GTPase activity"/>
    <property type="evidence" value="ECO:0007669"/>
    <property type="project" value="InterPro"/>
</dbReference>
<dbReference type="InterPro" id="IPR027417">
    <property type="entry name" value="P-loop_NTPase"/>
</dbReference>
<dbReference type="InterPro" id="IPR020850">
    <property type="entry name" value="GED_dom"/>
</dbReference>
<dbReference type="InterPro" id="IPR000375">
    <property type="entry name" value="Dynamin_stalk"/>
</dbReference>
<dbReference type="SMART" id="SM00053">
    <property type="entry name" value="DYNc"/>
    <property type="match status" value="1"/>
</dbReference>
<dbReference type="Pfam" id="PF01031">
    <property type="entry name" value="Dynamin_M"/>
    <property type="match status" value="1"/>
</dbReference>
<gene>
    <name evidence="5" type="ORF">VNO77_01218</name>
</gene>
<evidence type="ECO:0000259" key="4">
    <source>
        <dbReference type="PROSITE" id="PS51388"/>
    </source>
</evidence>
<dbReference type="InterPro" id="IPR022812">
    <property type="entry name" value="Dynamin"/>
</dbReference>
<dbReference type="EMBL" id="JAYMYQ010000001">
    <property type="protein sequence ID" value="KAK7359265.1"/>
    <property type="molecule type" value="Genomic_DNA"/>
</dbReference>
<dbReference type="GO" id="GO:0016020">
    <property type="term" value="C:membrane"/>
    <property type="evidence" value="ECO:0007669"/>
    <property type="project" value="TreeGrafter"/>
</dbReference>
<feature type="domain" description="GED" evidence="4">
    <location>
        <begin position="422"/>
        <end position="515"/>
    </location>
</feature>
<dbReference type="InterPro" id="IPR003130">
    <property type="entry name" value="GED"/>
</dbReference>
<keyword evidence="6" id="KW-1185">Reference proteome</keyword>
<dbReference type="GO" id="GO:0005874">
    <property type="term" value="C:microtubule"/>
    <property type="evidence" value="ECO:0007669"/>
    <property type="project" value="TreeGrafter"/>
</dbReference>
<dbReference type="PANTHER" id="PTHR11566">
    <property type="entry name" value="DYNAMIN"/>
    <property type="match status" value="1"/>
</dbReference>
<dbReference type="InterPro" id="IPR001401">
    <property type="entry name" value="Dynamin_GTPase"/>
</dbReference>
<dbReference type="SUPFAM" id="SSF52540">
    <property type="entry name" value="P-loop containing nucleoside triphosphate hydrolases"/>
    <property type="match status" value="1"/>
</dbReference>
<evidence type="ECO:0000313" key="6">
    <source>
        <dbReference type="Proteomes" id="UP001367508"/>
    </source>
</evidence>
<dbReference type="PRINTS" id="PR00195">
    <property type="entry name" value="DYNAMIN"/>
</dbReference>
<dbReference type="SMART" id="SM00302">
    <property type="entry name" value="GED"/>
    <property type="match status" value="1"/>
</dbReference>
<dbReference type="GO" id="GO:0005737">
    <property type="term" value="C:cytoplasm"/>
    <property type="evidence" value="ECO:0007669"/>
    <property type="project" value="TreeGrafter"/>
</dbReference>
<dbReference type="Gene3D" id="1.20.120.1240">
    <property type="entry name" value="Dynamin, middle domain"/>
    <property type="match status" value="1"/>
</dbReference>
<comment type="caution">
    <text evidence="5">The sequence shown here is derived from an EMBL/GenBank/DDBJ whole genome shotgun (WGS) entry which is preliminary data.</text>
</comment>
<dbReference type="AlphaFoldDB" id="A0AAN9MQT5"/>
<dbReference type="GO" id="GO:0005525">
    <property type="term" value="F:GTP binding"/>
    <property type="evidence" value="ECO:0007669"/>
    <property type="project" value="InterPro"/>
</dbReference>
<dbReference type="PROSITE" id="PS51388">
    <property type="entry name" value="GED"/>
    <property type="match status" value="1"/>
</dbReference>